<sequence>MDREVWLMLLGYPNDCRDASEIEKSLVGFGILKHVHRSTNIAHVIVKMLVNKEDDVLDEIVVSPGDSSRAPSWTVRVFILHACDLAVAADEDALPPDGPLHPMPHLEPHWGDGDAPVAGLNRATLSVVVNVRDGEASANCSLDALGTLVNDAGVAVDPELSGATADFIASSGMDPLLFEADKFPSKAVQVDVPSSAILLRDALVKMADSDLLWHLTKVVLDPQDRGFPVSKESANVDSDVEVINKMPPLKTPRTRRARKPRAPLDVGCGCSQKAMDLDAEPLEVVLPVDVAYGALVTYKGQAASSGNPAPDLPLDLIQSIATSFLKMQPGAVSDEALLASSSDDE</sequence>
<dbReference type="PANTHER" id="PTHR33075">
    <property type="entry name" value="OS02G0499800 PROTEIN"/>
    <property type="match status" value="1"/>
</dbReference>
<evidence type="ECO:0000313" key="1">
    <source>
        <dbReference type="EMBL" id="OEL24731.1"/>
    </source>
</evidence>
<organism evidence="1 2">
    <name type="scientific">Dichanthelium oligosanthes</name>
    <dbReference type="NCBI Taxonomy" id="888268"/>
    <lineage>
        <taxon>Eukaryota</taxon>
        <taxon>Viridiplantae</taxon>
        <taxon>Streptophyta</taxon>
        <taxon>Embryophyta</taxon>
        <taxon>Tracheophyta</taxon>
        <taxon>Spermatophyta</taxon>
        <taxon>Magnoliopsida</taxon>
        <taxon>Liliopsida</taxon>
        <taxon>Poales</taxon>
        <taxon>Poaceae</taxon>
        <taxon>PACMAD clade</taxon>
        <taxon>Panicoideae</taxon>
        <taxon>Panicodae</taxon>
        <taxon>Paniceae</taxon>
        <taxon>Dichantheliinae</taxon>
        <taxon>Dichanthelium</taxon>
    </lineage>
</organism>
<dbReference type="AlphaFoldDB" id="A0A1E5VHY9"/>
<proteinExistence type="predicted"/>
<reference evidence="1 2" key="1">
    <citation type="submission" date="2016-09" db="EMBL/GenBank/DDBJ databases">
        <title>The draft genome of Dichanthelium oligosanthes: A C3 panicoid grass species.</title>
        <authorList>
            <person name="Studer A.J."/>
            <person name="Schnable J.C."/>
            <person name="Brutnell T.P."/>
        </authorList>
    </citation>
    <scope>NUCLEOTIDE SEQUENCE [LARGE SCALE GENOMIC DNA]</scope>
    <source>
        <strain evidence="2">cv. Kellogg 1175</strain>
        <tissue evidence="1">Leaf</tissue>
    </source>
</reference>
<evidence type="ECO:0000313" key="2">
    <source>
        <dbReference type="Proteomes" id="UP000095767"/>
    </source>
</evidence>
<keyword evidence="2" id="KW-1185">Reference proteome</keyword>
<protein>
    <submittedName>
        <fullName evidence="1">Uncharacterized protein</fullName>
    </submittedName>
</protein>
<gene>
    <name evidence="1" type="ORF">BAE44_0014248</name>
</gene>
<name>A0A1E5VHY9_9POAL</name>
<dbReference type="EMBL" id="LWDX02039014">
    <property type="protein sequence ID" value="OEL24731.1"/>
    <property type="molecule type" value="Genomic_DNA"/>
</dbReference>
<accession>A0A1E5VHY9</accession>
<dbReference type="PANTHER" id="PTHR33075:SF7">
    <property type="entry name" value="OS02G0303350 PROTEIN"/>
    <property type="match status" value="1"/>
</dbReference>
<comment type="caution">
    <text evidence="1">The sequence shown here is derived from an EMBL/GenBank/DDBJ whole genome shotgun (WGS) entry which is preliminary data.</text>
</comment>
<dbReference type="Proteomes" id="UP000095767">
    <property type="component" value="Unassembled WGS sequence"/>
</dbReference>
<dbReference type="OrthoDB" id="681776at2759"/>